<evidence type="ECO:0000313" key="2">
    <source>
        <dbReference type="EMBL" id="JAD73775.1"/>
    </source>
</evidence>
<accession>A0A0A9CK57</accession>
<protein>
    <submittedName>
        <fullName evidence="2">Uncharacterized protein</fullName>
    </submittedName>
</protein>
<sequence length="43" mass="4806">MLPLQACTTPRRHTPRIHKNRASPALRPLCARATPQPPCRPPP</sequence>
<proteinExistence type="predicted"/>
<reference evidence="2" key="2">
    <citation type="journal article" date="2015" name="Data Brief">
        <title>Shoot transcriptome of the giant reed, Arundo donax.</title>
        <authorList>
            <person name="Barrero R.A."/>
            <person name="Guerrero F.D."/>
            <person name="Moolhuijzen P."/>
            <person name="Goolsby J.A."/>
            <person name="Tidwell J."/>
            <person name="Bellgard S.E."/>
            <person name="Bellgard M.I."/>
        </authorList>
    </citation>
    <scope>NUCLEOTIDE SEQUENCE</scope>
    <source>
        <tissue evidence="2">Shoot tissue taken approximately 20 cm above the soil surface</tissue>
    </source>
</reference>
<reference evidence="2" key="1">
    <citation type="submission" date="2014-09" db="EMBL/GenBank/DDBJ databases">
        <authorList>
            <person name="Magalhaes I.L.F."/>
            <person name="Oliveira U."/>
            <person name="Santos F.R."/>
            <person name="Vidigal T.H.D.A."/>
            <person name="Brescovit A.D."/>
            <person name="Santos A.J."/>
        </authorList>
    </citation>
    <scope>NUCLEOTIDE SEQUENCE</scope>
    <source>
        <tissue evidence="2">Shoot tissue taken approximately 20 cm above the soil surface</tissue>
    </source>
</reference>
<organism evidence="2">
    <name type="scientific">Arundo donax</name>
    <name type="common">Giant reed</name>
    <name type="synonym">Donax arundinaceus</name>
    <dbReference type="NCBI Taxonomy" id="35708"/>
    <lineage>
        <taxon>Eukaryota</taxon>
        <taxon>Viridiplantae</taxon>
        <taxon>Streptophyta</taxon>
        <taxon>Embryophyta</taxon>
        <taxon>Tracheophyta</taxon>
        <taxon>Spermatophyta</taxon>
        <taxon>Magnoliopsida</taxon>
        <taxon>Liliopsida</taxon>
        <taxon>Poales</taxon>
        <taxon>Poaceae</taxon>
        <taxon>PACMAD clade</taxon>
        <taxon>Arundinoideae</taxon>
        <taxon>Arundineae</taxon>
        <taxon>Arundo</taxon>
    </lineage>
</organism>
<name>A0A0A9CK57_ARUDO</name>
<evidence type="ECO:0000256" key="1">
    <source>
        <dbReference type="SAM" id="MobiDB-lite"/>
    </source>
</evidence>
<feature type="region of interest" description="Disordered" evidence="1">
    <location>
        <begin position="1"/>
        <end position="43"/>
    </location>
</feature>
<dbReference type="EMBL" id="GBRH01224120">
    <property type="protein sequence ID" value="JAD73775.1"/>
    <property type="molecule type" value="Transcribed_RNA"/>
</dbReference>
<feature type="compositionally biased region" description="Basic residues" evidence="1">
    <location>
        <begin position="10"/>
        <end position="21"/>
    </location>
</feature>
<dbReference type="AlphaFoldDB" id="A0A0A9CK57"/>